<name>A0A2Z7BTB2_9LAMI</name>
<accession>A0A2Z7BTB2</accession>
<dbReference type="EMBL" id="KV004559">
    <property type="protein sequence ID" value="KZV35517.1"/>
    <property type="molecule type" value="Genomic_DNA"/>
</dbReference>
<evidence type="ECO:0000313" key="2">
    <source>
        <dbReference type="Proteomes" id="UP000250235"/>
    </source>
</evidence>
<sequence length="270" mass="30095">MVLVYRKLSHSLEEVKAEKESCATSAELVGSSNMQAALCKLETENAELRSRLEEMIYENQRLTGIIISRTRSSASLQKLHGRKTAHRGTIRSGRVDTAGWGTLLLRSLGELDKQKSCKDVGWWGSVHMKSDKPITTHDYLGHGKKDVQLIPQGQTSRSPSAHYPRTDLQISLSSLLEDRPPDLQISRLPDLTVAMKEKVDQMSQPHLIFIASMSTHGVEIDQFYIELAGGFKKGRVHGLWSQACAIYPEGTRPHQRGANGVECPVQPEKE</sequence>
<reference evidence="1 2" key="1">
    <citation type="journal article" date="2015" name="Proc. Natl. Acad. Sci. U.S.A.">
        <title>The resurrection genome of Boea hygrometrica: A blueprint for survival of dehydration.</title>
        <authorList>
            <person name="Xiao L."/>
            <person name="Yang G."/>
            <person name="Zhang L."/>
            <person name="Yang X."/>
            <person name="Zhao S."/>
            <person name="Ji Z."/>
            <person name="Zhou Q."/>
            <person name="Hu M."/>
            <person name="Wang Y."/>
            <person name="Chen M."/>
            <person name="Xu Y."/>
            <person name="Jin H."/>
            <person name="Xiao X."/>
            <person name="Hu G."/>
            <person name="Bao F."/>
            <person name="Hu Y."/>
            <person name="Wan P."/>
            <person name="Li L."/>
            <person name="Deng X."/>
            <person name="Kuang T."/>
            <person name="Xiang C."/>
            <person name="Zhu J.K."/>
            <person name="Oliver M.J."/>
            <person name="He Y."/>
        </authorList>
    </citation>
    <scope>NUCLEOTIDE SEQUENCE [LARGE SCALE GENOMIC DNA]</scope>
    <source>
        <strain evidence="2">cv. XS01</strain>
    </source>
</reference>
<dbReference type="Proteomes" id="UP000250235">
    <property type="component" value="Unassembled WGS sequence"/>
</dbReference>
<dbReference type="AlphaFoldDB" id="A0A2Z7BTB2"/>
<evidence type="ECO:0000313" key="1">
    <source>
        <dbReference type="EMBL" id="KZV35517.1"/>
    </source>
</evidence>
<protein>
    <submittedName>
        <fullName evidence="1">Uncharacterized protein</fullName>
    </submittedName>
</protein>
<keyword evidence="2" id="KW-1185">Reference proteome</keyword>
<gene>
    <name evidence="1" type="ORF">F511_34905</name>
</gene>
<organism evidence="1 2">
    <name type="scientific">Dorcoceras hygrometricum</name>
    <dbReference type="NCBI Taxonomy" id="472368"/>
    <lineage>
        <taxon>Eukaryota</taxon>
        <taxon>Viridiplantae</taxon>
        <taxon>Streptophyta</taxon>
        <taxon>Embryophyta</taxon>
        <taxon>Tracheophyta</taxon>
        <taxon>Spermatophyta</taxon>
        <taxon>Magnoliopsida</taxon>
        <taxon>eudicotyledons</taxon>
        <taxon>Gunneridae</taxon>
        <taxon>Pentapetalae</taxon>
        <taxon>asterids</taxon>
        <taxon>lamiids</taxon>
        <taxon>Lamiales</taxon>
        <taxon>Gesneriaceae</taxon>
        <taxon>Didymocarpoideae</taxon>
        <taxon>Trichosporeae</taxon>
        <taxon>Loxocarpinae</taxon>
        <taxon>Dorcoceras</taxon>
    </lineage>
</organism>
<proteinExistence type="predicted"/>